<feature type="repeat" description="PPR" evidence="3">
    <location>
        <begin position="244"/>
        <end position="278"/>
    </location>
</feature>
<proteinExistence type="inferred from homology"/>
<reference evidence="4 5" key="1">
    <citation type="journal article" date="2023" name="Hortic Res">
        <title>Pangenome of water caltrop reveals structural variations and asymmetric subgenome divergence after allopolyploidization.</title>
        <authorList>
            <person name="Zhang X."/>
            <person name="Chen Y."/>
            <person name="Wang L."/>
            <person name="Yuan Y."/>
            <person name="Fang M."/>
            <person name="Shi L."/>
            <person name="Lu R."/>
            <person name="Comes H.P."/>
            <person name="Ma Y."/>
            <person name="Chen Y."/>
            <person name="Huang G."/>
            <person name="Zhou Y."/>
            <person name="Zheng Z."/>
            <person name="Qiu Y."/>
        </authorList>
    </citation>
    <scope>NUCLEOTIDE SEQUENCE [LARGE SCALE GENOMIC DNA]</scope>
    <source>
        <tissue evidence="4">Roots</tissue>
    </source>
</reference>
<comment type="caution">
    <text evidence="4">The sequence shown here is derived from an EMBL/GenBank/DDBJ whole genome shotgun (WGS) entry which is preliminary data.</text>
</comment>
<evidence type="ECO:0008006" key="6">
    <source>
        <dbReference type="Google" id="ProtNLM"/>
    </source>
</evidence>
<evidence type="ECO:0000256" key="3">
    <source>
        <dbReference type="PROSITE-ProRule" id="PRU00708"/>
    </source>
</evidence>
<feature type="repeat" description="PPR" evidence="3">
    <location>
        <begin position="279"/>
        <end position="313"/>
    </location>
</feature>
<protein>
    <recommendedName>
        <fullName evidence="6">Pentatricopeptide repeat-containing protein</fullName>
    </recommendedName>
</protein>
<dbReference type="AlphaFoldDB" id="A0AAN7GM63"/>
<dbReference type="InterPro" id="IPR002885">
    <property type="entry name" value="PPR_rpt"/>
</dbReference>
<accession>A0AAN7GM63</accession>
<evidence type="ECO:0000313" key="4">
    <source>
        <dbReference type="EMBL" id="KAK4741707.1"/>
    </source>
</evidence>
<dbReference type="InterPro" id="IPR050667">
    <property type="entry name" value="PPR-containing_protein"/>
</dbReference>
<evidence type="ECO:0000256" key="1">
    <source>
        <dbReference type="ARBA" id="ARBA00007626"/>
    </source>
</evidence>
<keyword evidence="5" id="KW-1185">Reference proteome</keyword>
<dbReference type="PANTHER" id="PTHR47939">
    <property type="entry name" value="MEMBRANE-ASSOCIATED SALT-INDUCIBLE PROTEIN-LIKE"/>
    <property type="match status" value="1"/>
</dbReference>
<dbReference type="Gene3D" id="1.25.40.10">
    <property type="entry name" value="Tetratricopeptide repeat domain"/>
    <property type="match status" value="3"/>
</dbReference>
<comment type="similarity">
    <text evidence="1">Belongs to the PPR family. P subfamily.</text>
</comment>
<dbReference type="PANTHER" id="PTHR47939:SF9">
    <property type="entry name" value="(WILD MALAYSIAN BANANA) HYPOTHETICAL PROTEIN"/>
    <property type="match status" value="1"/>
</dbReference>
<gene>
    <name evidence="4" type="ORF">SAY87_025295</name>
</gene>
<feature type="repeat" description="PPR" evidence="3">
    <location>
        <begin position="174"/>
        <end position="208"/>
    </location>
</feature>
<organism evidence="4 5">
    <name type="scientific">Trapa incisa</name>
    <dbReference type="NCBI Taxonomy" id="236973"/>
    <lineage>
        <taxon>Eukaryota</taxon>
        <taxon>Viridiplantae</taxon>
        <taxon>Streptophyta</taxon>
        <taxon>Embryophyta</taxon>
        <taxon>Tracheophyta</taxon>
        <taxon>Spermatophyta</taxon>
        <taxon>Magnoliopsida</taxon>
        <taxon>eudicotyledons</taxon>
        <taxon>Gunneridae</taxon>
        <taxon>Pentapetalae</taxon>
        <taxon>rosids</taxon>
        <taxon>malvids</taxon>
        <taxon>Myrtales</taxon>
        <taxon>Lythraceae</taxon>
        <taxon>Trapa</taxon>
    </lineage>
</organism>
<dbReference type="Pfam" id="PF01535">
    <property type="entry name" value="PPR"/>
    <property type="match status" value="2"/>
</dbReference>
<evidence type="ECO:0000313" key="5">
    <source>
        <dbReference type="Proteomes" id="UP001345219"/>
    </source>
</evidence>
<dbReference type="NCBIfam" id="TIGR00756">
    <property type="entry name" value="PPR"/>
    <property type="match status" value="3"/>
</dbReference>
<dbReference type="Pfam" id="PF13041">
    <property type="entry name" value="PPR_2"/>
    <property type="match status" value="2"/>
</dbReference>
<name>A0AAN7GM63_9MYRT</name>
<dbReference type="FunFam" id="1.25.40.10:FF:002935">
    <property type="entry name" value="Pentatricopeptide repeat-containing protein At1g61870, mitochondrial"/>
    <property type="match status" value="1"/>
</dbReference>
<evidence type="ECO:0000256" key="2">
    <source>
        <dbReference type="ARBA" id="ARBA00022737"/>
    </source>
</evidence>
<dbReference type="InterPro" id="IPR011990">
    <property type="entry name" value="TPR-like_helical_dom_sf"/>
</dbReference>
<dbReference type="Proteomes" id="UP001345219">
    <property type="component" value="Chromosome 19"/>
</dbReference>
<dbReference type="EMBL" id="JAXIOK010000024">
    <property type="protein sequence ID" value="KAK4741707.1"/>
    <property type="molecule type" value="Genomic_DNA"/>
</dbReference>
<feature type="repeat" description="PPR" evidence="3">
    <location>
        <begin position="314"/>
        <end position="348"/>
    </location>
</feature>
<dbReference type="PROSITE" id="PS51375">
    <property type="entry name" value="PPR"/>
    <property type="match status" value="4"/>
</dbReference>
<keyword evidence="2" id="KW-0677">Repeat</keyword>
<sequence>MSVFRRLRSSSVTCRYFSTSILNPNSSASLTSKEKSRAALALLKSEKSPDRIIEICRAAALTPESHLDRMSFSIAISSLSKSKHFEAIRQFLEELKDRGDLRNERFFSHAIVLYGQAGMVHEAINTFNKIEELGVRRTVKSLNALLFSCILAKDFKELKRIYIDFPRMYGLKPDVETYNHVIKAFSESGSASSAYSVLTEMDKAGARPNSTTFSNMLNGFYNERKFEDVEKVLKLMDAYKVSRGLSIFNVRIQNLCKLKKSDEAKEMLDMMLLRGLRPNCITYSHLIHGYCKEGNPGEAKKLFKDMRKRGISPDSECYFTIIYFLCESSDFEAALSICKECMEKGWFPSFSTMKSLVNGLASIEKVVEAKEIIKRVKEKFSNNVDLWNDVEASLPQ</sequence>